<protein>
    <submittedName>
        <fullName evidence="1">Uncharacterized protein</fullName>
    </submittedName>
</protein>
<reference evidence="1 2" key="1">
    <citation type="journal article" date="2019" name="Emerg. Microbes Infect.">
        <title>Comprehensive subspecies identification of 175 nontuberculous mycobacteria species based on 7547 genomic profiles.</title>
        <authorList>
            <person name="Matsumoto Y."/>
            <person name="Kinjo T."/>
            <person name="Motooka D."/>
            <person name="Nabeya D."/>
            <person name="Jung N."/>
            <person name="Uechi K."/>
            <person name="Horii T."/>
            <person name="Iida T."/>
            <person name="Fujita J."/>
            <person name="Nakamura S."/>
        </authorList>
    </citation>
    <scope>NUCLEOTIDE SEQUENCE [LARGE SCALE GENOMIC DNA]</scope>
    <source>
        <strain evidence="1 2">JCM 14738</strain>
    </source>
</reference>
<dbReference type="EMBL" id="AP022613">
    <property type="protein sequence ID" value="BBZ38607.1"/>
    <property type="molecule type" value="Genomic_DNA"/>
</dbReference>
<dbReference type="OrthoDB" id="4502104at2"/>
<name>A0A1X1ST90_9MYCO</name>
<dbReference type="STRING" id="44010.AWC00_26505"/>
<dbReference type="Proteomes" id="UP000467385">
    <property type="component" value="Chromosome"/>
</dbReference>
<dbReference type="AlphaFoldDB" id="A0A1X1ST90"/>
<accession>A0A1X1ST90</accession>
<proteinExistence type="predicted"/>
<organism evidence="1 2">
    <name type="scientific">Mycobacterium conspicuum</name>
    <dbReference type="NCBI Taxonomy" id="44010"/>
    <lineage>
        <taxon>Bacteria</taxon>
        <taxon>Bacillati</taxon>
        <taxon>Actinomycetota</taxon>
        <taxon>Actinomycetes</taxon>
        <taxon>Mycobacteriales</taxon>
        <taxon>Mycobacteriaceae</taxon>
        <taxon>Mycobacterium</taxon>
    </lineage>
</organism>
<gene>
    <name evidence="1" type="ORF">MCNS_16700</name>
</gene>
<sequence>MRYDNPHAHFDDALTAIEIDRLTVQDKDVVREAQRWTGGERGPVVDDPDTLTAADLSAFAVEAIKIGAHALSATGQAQESRLLEQMLKDVGEKAADSTSKAAEATERAVKSASEAVGKAAADAKKAITEADAASRKEFTESVAAAKRDLNAEVRRIFGGENPELLERLQPVLDKFGTDLDAKVKASTSDLLAKAVKQFDPSDPTSPMAKHAADLGARQQQLTEQIDKNHADVVKKVDELMTALKVQEAKATLAKVTPIKGDTFENQINAVLSEIAVGLGDEYTDTRSIVGAVPRSKKGDGVLHIDGDSARIVIEMTDSTRPGWAEYFDEAERNRVAGAALGLVRTTEQNGGKSIRVLGARRILLAFDPGSDDPELVRTAVMLLRTAAIAAATRKGAHQIATAEEKIAEAIAQLEKLDDVKKTASSIQKNATKIENSCTTINSGIQRLLGDALTALTEARADAEPGSTESSAPNAVA</sequence>
<keyword evidence="2" id="KW-1185">Reference proteome</keyword>
<evidence type="ECO:0000313" key="1">
    <source>
        <dbReference type="EMBL" id="BBZ38607.1"/>
    </source>
</evidence>
<evidence type="ECO:0000313" key="2">
    <source>
        <dbReference type="Proteomes" id="UP000467385"/>
    </source>
</evidence>